<evidence type="ECO:0000259" key="3">
    <source>
        <dbReference type="Pfam" id="PF04504"/>
    </source>
</evidence>
<feature type="compositionally biased region" description="Acidic residues" evidence="2">
    <location>
        <begin position="74"/>
        <end position="85"/>
    </location>
</feature>
<dbReference type="PANTHER" id="PTHR31662:SF33">
    <property type="entry name" value="DNA-BINDING STOREKEEPER PROTEIN TRANSCRIPTIONAL REGULATOR-LIKE PROTEIN"/>
    <property type="match status" value="1"/>
</dbReference>
<evidence type="ECO:0000313" key="4">
    <source>
        <dbReference type="EMBL" id="KZV53250.1"/>
    </source>
</evidence>
<dbReference type="AlphaFoldDB" id="A0A2Z7D2M7"/>
<dbReference type="Proteomes" id="UP000250235">
    <property type="component" value="Unassembled WGS sequence"/>
</dbReference>
<dbReference type="InterPro" id="IPR007592">
    <property type="entry name" value="GEBP"/>
</dbReference>
<comment type="similarity">
    <text evidence="1">Belongs to the GeBP family.</text>
</comment>
<feature type="compositionally biased region" description="Basic and acidic residues" evidence="2">
    <location>
        <begin position="1"/>
        <end position="11"/>
    </location>
</feature>
<dbReference type="GO" id="GO:0006355">
    <property type="term" value="P:regulation of DNA-templated transcription"/>
    <property type="evidence" value="ECO:0007669"/>
    <property type="project" value="InterPro"/>
</dbReference>
<proteinExistence type="inferred from homology"/>
<feature type="compositionally biased region" description="Polar residues" evidence="2">
    <location>
        <begin position="60"/>
        <end position="71"/>
    </location>
</feature>
<accession>A0A2Z7D2M7</accession>
<feature type="compositionally biased region" description="Basic and acidic residues" evidence="2">
    <location>
        <begin position="132"/>
        <end position="144"/>
    </location>
</feature>
<feature type="compositionally biased region" description="Polar residues" evidence="2">
    <location>
        <begin position="116"/>
        <end position="126"/>
    </location>
</feature>
<dbReference type="PANTHER" id="PTHR31662">
    <property type="entry name" value="BNAANNG10740D PROTEIN-RELATED"/>
    <property type="match status" value="1"/>
</dbReference>
<evidence type="ECO:0000256" key="2">
    <source>
        <dbReference type="SAM" id="MobiDB-lite"/>
    </source>
</evidence>
<dbReference type="OrthoDB" id="914121at2759"/>
<feature type="compositionally biased region" description="Acidic residues" evidence="2">
    <location>
        <begin position="17"/>
        <end position="26"/>
    </location>
</feature>
<dbReference type="Pfam" id="PF04504">
    <property type="entry name" value="GeBP-like_DBD"/>
    <property type="match status" value="1"/>
</dbReference>
<evidence type="ECO:0000256" key="1">
    <source>
        <dbReference type="ARBA" id="ARBA00010820"/>
    </source>
</evidence>
<protein>
    <submittedName>
        <fullName evidence="4">Mediator-associated protein 1</fullName>
    </submittedName>
</protein>
<keyword evidence="5" id="KW-1185">Reference proteome</keyword>
<dbReference type="GO" id="GO:0005634">
    <property type="term" value="C:nucleus"/>
    <property type="evidence" value="ECO:0007669"/>
    <property type="project" value="TreeGrafter"/>
</dbReference>
<sequence length="393" mass="43868">MAKSREPEKPVEYQTDSGEEEDEASSEEVGSSDSDSEPEQGKSQFLKKPVPAPAAPKKLQPQTVSNPQQPASSSDDEESGSESESEGPKPQVKPLASRPMDSPQKSAPAGKLRSKPNATVSSTPTKSAGAKRPAEEKEVEAKENKKSKKKPEPQPESSVKKSPLTGDDSKKQLFQRLWSEDDEIVILEGMAEYAEKKRSDPVADLSAFLDFIKKNLHVDVTRVQLQDKIRRLKRKYENNKNKEKEGKDKTFTKPHEQKAYELSKVLWGSDKGKETGVEKVLGSPKANGSPARKNLSKMVNVVEDGHSKEVKNLENENDELVIWGSKRLIAHSESVEERILRAGAEFFEGDKKLEGAREWKKLRQEEVEIQLKKLDVLRAQTKLVLDALKSSYQ</sequence>
<feature type="domain" description="Glabrous enhancer-binding protein-like DBD" evidence="3">
    <location>
        <begin position="174"/>
        <end position="268"/>
    </location>
</feature>
<name>A0A2Z7D2M7_9LAMI</name>
<dbReference type="EMBL" id="KQ990520">
    <property type="protein sequence ID" value="KZV53250.1"/>
    <property type="molecule type" value="Genomic_DNA"/>
</dbReference>
<dbReference type="InterPro" id="IPR053932">
    <property type="entry name" value="GeBP-like_DBD"/>
</dbReference>
<feature type="region of interest" description="Disordered" evidence="2">
    <location>
        <begin position="1"/>
        <end position="173"/>
    </location>
</feature>
<reference evidence="4 5" key="1">
    <citation type="journal article" date="2015" name="Proc. Natl. Acad. Sci. U.S.A.">
        <title>The resurrection genome of Boea hygrometrica: A blueprint for survival of dehydration.</title>
        <authorList>
            <person name="Xiao L."/>
            <person name="Yang G."/>
            <person name="Zhang L."/>
            <person name="Yang X."/>
            <person name="Zhao S."/>
            <person name="Ji Z."/>
            <person name="Zhou Q."/>
            <person name="Hu M."/>
            <person name="Wang Y."/>
            <person name="Chen M."/>
            <person name="Xu Y."/>
            <person name="Jin H."/>
            <person name="Xiao X."/>
            <person name="Hu G."/>
            <person name="Bao F."/>
            <person name="Hu Y."/>
            <person name="Wan P."/>
            <person name="Li L."/>
            <person name="Deng X."/>
            <person name="Kuang T."/>
            <person name="Xiang C."/>
            <person name="Zhu J.K."/>
            <person name="Oliver M.J."/>
            <person name="He Y."/>
        </authorList>
    </citation>
    <scope>NUCLEOTIDE SEQUENCE [LARGE SCALE GENOMIC DNA]</scope>
    <source>
        <strain evidence="5">cv. XS01</strain>
    </source>
</reference>
<evidence type="ECO:0000313" key="5">
    <source>
        <dbReference type="Proteomes" id="UP000250235"/>
    </source>
</evidence>
<organism evidence="4 5">
    <name type="scientific">Dorcoceras hygrometricum</name>
    <dbReference type="NCBI Taxonomy" id="472368"/>
    <lineage>
        <taxon>Eukaryota</taxon>
        <taxon>Viridiplantae</taxon>
        <taxon>Streptophyta</taxon>
        <taxon>Embryophyta</taxon>
        <taxon>Tracheophyta</taxon>
        <taxon>Spermatophyta</taxon>
        <taxon>Magnoliopsida</taxon>
        <taxon>eudicotyledons</taxon>
        <taxon>Gunneridae</taxon>
        <taxon>Pentapetalae</taxon>
        <taxon>asterids</taxon>
        <taxon>lamiids</taxon>
        <taxon>Lamiales</taxon>
        <taxon>Gesneriaceae</taxon>
        <taxon>Didymocarpoideae</taxon>
        <taxon>Trichosporeae</taxon>
        <taxon>Loxocarpinae</taxon>
        <taxon>Dorcoceras</taxon>
    </lineage>
</organism>
<gene>
    <name evidence="4" type="ORF">F511_21507</name>
</gene>
<feature type="region of interest" description="Disordered" evidence="2">
    <location>
        <begin position="234"/>
        <end position="254"/>
    </location>
</feature>